<evidence type="ECO:0000313" key="1">
    <source>
        <dbReference type="EMBL" id="SDZ04419.1"/>
    </source>
</evidence>
<name>A0A1H3PVI6_9BACT</name>
<organism evidence="1 2">
    <name type="scientific">Rhodonellum ikkaensis</name>
    <dbReference type="NCBI Taxonomy" id="336829"/>
    <lineage>
        <taxon>Bacteria</taxon>
        <taxon>Pseudomonadati</taxon>
        <taxon>Bacteroidota</taxon>
        <taxon>Cytophagia</taxon>
        <taxon>Cytophagales</taxon>
        <taxon>Cytophagaceae</taxon>
        <taxon>Rhodonellum</taxon>
    </lineage>
</organism>
<reference evidence="1 2" key="1">
    <citation type="submission" date="2016-10" db="EMBL/GenBank/DDBJ databases">
        <authorList>
            <person name="Varghese N."/>
            <person name="Submissions S."/>
        </authorList>
    </citation>
    <scope>NUCLEOTIDE SEQUENCE [LARGE SCALE GENOMIC DNA]</scope>
    <source>
        <strain evidence="1 2">DSM 17997</strain>
    </source>
</reference>
<dbReference type="InterPro" id="IPR036291">
    <property type="entry name" value="NAD(P)-bd_dom_sf"/>
</dbReference>
<evidence type="ECO:0000313" key="2">
    <source>
        <dbReference type="Proteomes" id="UP000199663"/>
    </source>
</evidence>
<dbReference type="PANTHER" id="PTHR14097:SF7">
    <property type="entry name" value="OXIDOREDUCTASE HTATIP2"/>
    <property type="match status" value="1"/>
</dbReference>
<sequence length="238" mass="26954">MKKIAVLSGTSGMIGMQLLHCLIQDNSYDMIISVGRRKLALKHEKLVQVEMDMAKIRSMDLETKLRESDIGGVYFPLIADLKNKSLEIHAFCSLGTTIKIAGSKEKFQEIDHDYVMNFAFWSNGLGANKFLYVSALGADPQSSTFYNKVKGEVEEDLKVIPFSYLGLFQPSLLLGSRKEFRLGEEIAKIVMKPLVWLKLLKKFRPIHDYQVAKAMVFHANQNKSAKVEVIPSKDMQDF</sequence>
<dbReference type="EMBL" id="FNQC01000005">
    <property type="protein sequence ID" value="SDZ04419.1"/>
    <property type="molecule type" value="Genomic_DNA"/>
</dbReference>
<accession>A0A1H3PVI6</accession>
<dbReference type="SUPFAM" id="SSF51735">
    <property type="entry name" value="NAD(P)-binding Rossmann-fold domains"/>
    <property type="match status" value="1"/>
</dbReference>
<comment type="caution">
    <text evidence="1">The sequence shown here is derived from an EMBL/GenBank/DDBJ whole genome shotgun (WGS) entry which is preliminary data.</text>
</comment>
<dbReference type="PANTHER" id="PTHR14097">
    <property type="entry name" value="OXIDOREDUCTASE HTATIP2"/>
    <property type="match status" value="1"/>
</dbReference>
<gene>
    <name evidence="1" type="ORF">SAMN05444412_1059</name>
</gene>
<dbReference type="Proteomes" id="UP000199663">
    <property type="component" value="Unassembled WGS sequence"/>
</dbReference>
<dbReference type="RefSeq" id="WP_019599544.1">
    <property type="nucleotide sequence ID" value="NZ_FNQC01000005.1"/>
</dbReference>
<keyword evidence="2" id="KW-1185">Reference proteome</keyword>
<dbReference type="Gene3D" id="3.40.50.720">
    <property type="entry name" value="NAD(P)-binding Rossmann-like Domain"/>
    <property type="match status" value="1"/>
</dbReference>
<proteinExistence type="predicted"/>
<protein>
    <submittedName>
        <fullName evidence="1">Uncharacterized conserved protein YbjT, contains NAD(P)-binding and DUF2867 domains</fullName>
    </submittedName>
</protein>